<keyword evidence="5 8" id="KW-0378">Hydrolase</keyword>
<dbReference type="PROSITE" id="PS00728">
    <property type="entry name" value="AP_NUCLEASE_F1_3"/>
    <property type="match status" value="1"/>
</dbReference>
<dbReference type="GO" id="GO:0008311">
    <property type="term" value="F:double-stranded DNA 3'-5' DNA exonuclease activity"/>
    <property type="evidence" value="ECO:0007669"/>
    <property type="project" value="UniProtKB-EC"/>
</dbReference>
<evidence type="ECO:0000256" key="3">
    <source>
        <dbReference type="ARBA" id="ARBA00007092"/>
    </source>
</evidence>
<dbReference type="InterPro" id="IPR005135">
    <property type="entry name" value="Endo/exonuclease/phosphatase"/>
</dbReference>
<dbReference type="SUPFAM" id="SSF56219">
    <property type="entry name" value="DNase I-like"/>
    <property type="match status" value="1"/>
</dbReference>
<dbReference type="InterPro" id="IPR004808">
    <property type="entry name" value="AP_endonuc_1"/>
</dbReference>
<sequence>MKFVSWNVGGFKAILRHGFRETVTDLNADIFCVQRTRLQPGEIEFELPGYHQYWNYAERKGSAGTAVFAKEKPQKVTTGINNPEFDRERRTITLEYPNFYFVTTYVPFSGEKLQKLAERQKWDQAFLDYVRDLNSKKEVIIGGSMGVAYQPIDLAEPAENHHHAGFTTEERDDFGKLLDVGFTDTFRYQHPNKKGAYTWWSYRYDARARNIGWRLDYFLVSNSLDSEIRDSSILTNITGSEHCPIELVASVNPD</sequence>
<organism evidence="8 9">
    <name type="scientific">Limosilactobacillus fastidiosus</name>
    <dbReference type="NCBI Taxonomy" id="2759855"/>
    <lineage>
        <taxon>Bacteria</taxon>
        <taxon>Bacillati</taxon>
        <taxon>Bacillota</taxon>
        <taxon>Bacilli</taxon>
        <taxon>Lactobacillales</taxon>
        <taxon>Lactobacillaceae</taxon>
        <taxon>Limosilactobacillus</taxon>
    </lineage>
</organism>
<keyword evidence="6" id="KW-0460">Magnesium</keyword>
<gene>
    <name evidence="8" type="primary">xth</name>
    <name evidence="8" type="ORF">H5R64_01330</name>
</gene>
<dbReference type="NCBIfam" id="TIGR00195">
    <property type="entry name" value="exoDNase_III"/>
    <property type="match status" value="1"/>
</dbReference>
<comment type="similarity">
    <text evidence="3">Belongs to the DNA repair enzymes AP/ExoA family.</text>
</comment>
<dbReference type="InterPro" id="IPR036691">
    <property type="entry name" value="Endo/exonu/phosph_ase_sf"/>
</dbReference>
<reference evidence="8 9" key="1">
    <citation type="submission" date="2020-07" db="EMBL/GenBank/DDBJ databases">
        <title>Description of Limosilactobacillus balticus sp. nov., Limosilactobacillus agrestis sp. nov., Limosilactobacillus albertensis sp. nov., Limosilactobacillus rudii sp. nov., Limosilactobacillus fastidiosus sp. nov., five novel Limosilactobacillus species isolated from the vertebrate gastrointestinal tract, and proposal of 6 subspecies of Limosilactobacillus reuteri adapted to the gastrointestinal tract of specific vertebrate hosts.</title>
        <authorList>
            <person name="Li F."/>
            <person name="Cheng C."/>
            <person name="Zheng J."/>
            <person name="Quevedo R.M."/>
            <person name="Li J."/>
            <person name="Roos S."/>
            <person name="Gaenzle M.G."/>
            <person name="Walter J."/>
        </authorList>
    </citation>
    <scope>NUCLEOTIDE SEQUENCE [LARGE SCALE GENOMIC DNA]</scope>
    <source>
        <strain evidence="8 9">WF-MO7-1</strain>
    </source>
</reference>
<feature type="domain" description="Endonuclease/exonuclease/phosphatase" evidence="7">
    <location>
        <begin position="4"/>
        <end position="224"/>
    </location>
</feature>
<evidence type="ECO:0000313" key="8">
    <source>
        <dbReference type="EMBL" id="MBB1062454.1"/>
    </source>
</evidence>
<keyword evidence="4" id="KW-0479">Metal-binding</keyword>
<evidence type="ECO:0000259" key="7">
    <source>
        <dbReference type="Pfam" id="PF03372"/>
    </source>
</evidence>
<comment type="cofactor">
    <cofactor evidence="1">
        <name>Mn(2+)</name>
        <dbReference type="ChEBI" id="CHEBI:29035"/>
    </cofactor>
</comment>
<dbReference type="PANTHER" id="PTHR22748">
    <property type="entry name" value="AP ENDONUCLEASE"/>
    <property type="match status" value="1"/>
</dbReference>
<evidence type="ECO:0000256" key="2">
    <source>
        <dbReference type="ARBA" id="ARBA00001946"/>
    </source>
</evidence>
<evidence type="ECO:0000256" key="4">
    <source>
        <dbReference type="ARBA" id="ARBA00022723"/>
    </source>
</evidence>
<dbReference type="RefSeq" id="WP_182582595.1">
    <property type="nucleotide sequence ID" value="NZ_JACIUZ010000019.1"/>
</dbReference>
<dbReference type="Gene3D" id="3.60.10.10">
    <property type="entry name" value="Endonuclease/exonuclease/phosphatase"/>
    <property type="match status" value="1"/>
</dbReference>
<name>A0ABR6E5I4_9LACO</name>
<dbReference type="EMBL" id="JACIUZ010000019">
    <property type="protein sequence ID" value="MBB1062454.1"/>
    <property type="molecule type" value="Genomic_DNA"/>
</dbReference>
<comment type="caution">
    <text evidence="8">The sequence shown here is derived from an EMBL/GenBank/DDBJ whole genome shotgun (WGS) entry which is preliminary data.</text>
</comment>
<evidence type="ECO:0000256" key="6">
    <source>
        <dbReference type="ARBA" id="ARBA00022842"/>
    </source>
</evidence>
<evidence type="ECO:0000256" key="5">
    <source>
        <dbReference type="ARBA" id="ARBA00022801"/>
    </source>
</evidence>
<evidence type="ECO:0000313" key="9">
    <source>
        <dbReference type="Proteomes" id="UP000544052"/>
    </source>
</evidence>
<dbReference type="InterPro" id="IPR020848">
    <property type="entry name" value="AP_endonuclease_F1_CS"/>
</dbReference>
<comment type="cofactor">
    <cofactor evidence="2">
        <name>Mg(2+)</name>
        <dbReference type="ChEBI" id="CHEBI:18420"/>
    </cofactor>
</comment>
<evidence type="ECO:0000256" key="1">
    <source>
        <dbReference type="ARBA" id="ARBA00001936"/>
    </source>
</evidence>
<keyword evidence="9" id="KW-1185">Reference proteome</keyword>
<accession>A0ABR6E5I4</accession>
<dbReference type="PROSITE" id="PS51435">
    <property type="entry name" value="AP_NUCLEASE_F1_4"/>
    <property type="match status" value="1"/>
</dbReference>
<dbReference type="EC" id="3.1.11.2" evidence="8"/>
<protein>
    <submittedName>
        <fullName evidence="8">Exodeoxyribonuclease III</fullName>
        <ecNumber evidence="8">3.1.11.2</ecNumber>
    </submittedName>
</protein>
<dbReference type="Proteomes" id="UP000544052">
    <property type="component" value="Unassembled WGS sequence"/>
</dbReference>
<dbReference type="NCBIfam" id="TIGR00633">
    <property type="entry name" value="xth"/>
    <property type="match status" value="1"/>
</dbReference>
<dbReference type="Pfam" id="PF03372">
    <property type="entry name" value="Exo_endo_phos"/>
    <property type="match status" value="1"/>
</dbReference>
<dbReference type="CDD" id="cd09087">
    <property type="entry name" value="Ape1-like_AP-endo"/>
    <property type="match status" value="1"/>
</dbReference>
<dbReference type="PANTHER" id="PTHR22748:SF6">
    <property type="entry name" value="DNA-(APURINIC OR APYRIMIDINIC SITE) ENDONUCLEASE"/>
    <property type="match status" value="1"/>
</dbReference>
<proteinExistence type="inferred from homology"/>